<dbReference type="PROSITE" id="PS51755">
    <property type="entry name" value="OMPR_PHOB"/>
    <property type="match status" value="1"/>
</dbReference>
<evidence type="ECO:0000256" key="3">
    <source>
        <dbReference type="PROSITE-ProRule" id="PRU01091"/>
    </source>
</evidence>
<dbReference type="CDD" id="cd15831">
    <property type="entry name" value="BTAD"/>
    <property type="match status" value="1"/>
</dbReference>
<feature type="domain" description="OmpR/PhoB-type" evidence="4">
    <location>
        <begin position="1"/>
        <end position="94"/>
    </location>
</feature>
<sequence length="961" mass="104169">MGVSFQLLGEIEARVDGERLVIGHARQACVLACLLVDVNRPVPTDQLIDRVWADEPPHRARNALAAYVSRLRQSLRDLDGVGIIRGSVGYTLTADADAVDLHRFRALALTARAHSDAGEAARTFDEALALWRGEPLAGIDTPWINETRNSIEAERLSVILDRNDAALRAGMHTELVAELVTGLQAHPLDERLAGQLMLAQSRCGRQADALETYRQMRERLVDELGIEPSPTLRAVHQEVLAGSQPPERRVPANIPAPQLISRRGARFVGRTEVLPRITAALESGTALTLTGVGGVGKTRLAFEAADRVQDDYPDGVWSCELAPVSDGAAVSEAVAVALGLAHGRKLAPIEAVLGHLRTRRVLLLIDNCEHVLDDAAALVDRITTECGGVSVLATSREPLGIGLERLLPVEPMPLHEAEQLFAERARGVRPDFDLEAEPIGAVAEICRRLDGVPLAIELAAARLRAMSSLDVARRLDRLRLLTGGARGSHPRQHSVAATIDWSYRLLADREQALFARLSVFAGTFDLEAAHGVCADDGDDEDDTLELLTSLIDKSMVSVFRHAAFTRYALLETLRAYGRERLEERGQDRVYASRHARYFAELFERGSLEVRGPGEQRWIDRMAPTAGTTFTAPDFDNLRTAVGKAMAGDDMDLALRIVVTLPELVHLRVGYHSMDWVERVISLADHDHPLFPAAVGVAARGAWVLGQWTRVREFAELAACRRPPAGTQYLAYPDDSVADMILVEGDAAGALAHYETELRRLQGTGELAREVWVLYNITIGHDFLGAPEDGIPAAEKALRLALPGGSPSTTAMALNAMGRALKSTDHVQALDHLSRAIALATPVQNNFMTGIGRMETAAVHAARGRPAVAARMLREVNDHWSQAGPGPISQHWHAFRYTRDLLYRVGADDDAATLQRAMSSAGYHGGGAAASGGLDTGQSSLSGPETLAFADACLRRLLETPG</sequence>
<comment type="caution">
    <text evidence="5">The sequence shown here is derived from an EMBL/GenBank/DDBJ whole genome shotgun (WGS) entry which is preliminary data.</text>
</comment>
<dbReference type="InterPro" id="IPR005158">
    <property type="entry name" value="BTAD"/>
</dbReference>
<organism evidence="5 6">
    <name type="scientific">Mycolicibacterium arenosum</name>
    <dbReference type="NCBI Taxonomy" id="2952157"/>
    <lineage>
        <taxon>Bacteria</taxon>
        <taxon>Bacillati</taxon>
        <taxon>Actinomycetota</taxon>
        <taxon>Actinomycetes</taxon>
        <taxon>Mycobacteriales</taxon>
        <taxon>Mycobacteriaceae</taxon>
        <taxon>Mycolicibacterium</taxon>
    </lineage>
</organism>
<dbReference type="RefSeq" id="WP_255064145.1">
    <property type="nucleotide sequence ID" value="NZ_JANDBD010000015.1"/>
</dbReference>
<evidence type="ECO:0000256" key="1">
    <source>
        <dbReference type="ARBA" id="ARBA00005820"/>
    </source>
</evidence>
<dbReference type="Proteomes" id="UP001651690">
    <property type="component" value="Unassembled WGS sequence"/>
</dbReference>
<evidence type="ECO:0000259" key="4">
    <source>
        <dbReference type="PROSITE" id="PS51755"/>
    </source>
</evidence>
<comment type="similarity">
    <text evidence="1">Belongs to the AfsR/DnrI/RedD regulatory family.</text>
</comment>
<protein>
    <submittedName>
        <fullName evidence="5">Winged helix-turn-helix domain-containing protein</fullName>
    </submittedName>
</protein>
<dbReference type="SUPFAM" id="SSF48452">
    <property type="entry name" value="TPR-like"/>
    <property type="match status" value="2"/>
</dbReference>
<dbReference type="InterPro" id="IPR058852">
    <property type="entry name" value="HTH_77"/>
</dbReference>
<dbReference type="Pfam" id="PF03704">
    <property type="entry name" value="BTAD"/>
    <property type="match status" value="1"/>
</dbReference>
<keyword evidence="6" id="KW-1185">Reference proteome</keyword>
<dbReference type="Gene3D" id="3.40.50.300">
    <property type="entry name" value="P-loop containing nucleotide triphosphate hydrolases"/>
    <property type="match status" value="1"/>
</dbReference>
<evidence type="ECO:0000313" key="5">
    <source>
        <dbReference type="EMBL" id="MCP9276211.1"/>
    </source>
</evidence>
<dbReference type="PANTHER" id="PTHR47691:SF3">
    <property type="entry name" value="HTH-TYPE TRANSCRIPTIONAL REGULATOR RV0890C-RELATED"/>
    <property type="match status" value="1"/>
</dbReference>
<dbReference type="InterPro" id="IPR001867">
    <property type="entry name" value="OmpR/PhoB-type_DNA-bd"/>
</dbReference>
<accession>A0ABT1MAK8</accession>
<dbReference type="InterPro" id="IPR027417">
    <property type="entry name" value="P-loop_NTPase"/>
</dbReference>
<dbReference type="PANTHER" id="PTHR47691">
    <property type="entry name" value="REGULATOR-RELATED"/>
    <property type="match status" value="1"/>
</dbReference>
<dbReference type="InterPro" id="IPR036388">
    <property type="entry name" value="WH-like_DNA-bd_sf"/>
</dbReference>
<evidence type="ECO:0000256" key="2">
    <source>
        <dbReference type="ARBA" id="ARBA00023125"/>
    </source>
</evidence>
<dbReference type="SUPFAM" id="SSF52540">
    <property type="entry name" value="P-loop containing nucleoside triphosphate hydrolases"/>
    <property type="match status" value="1"/>
</dbReference>
<dbReference type="Gene3D" id="1.25.40.10">
    <property type="entry name" value="Tetratricopeptide repeat domain"/>
    <property type="match status" value="2"/>
</dbReference>
<dbReference type="EMBL" id="JANDBD010000015">
    <property type="protein sequence ID" value="MCP9276211.1"/>
    <property type="molecule type" value="Genomic_DNA"/>
</dbReference>
<dbReference type="InterPro" id="IPR011990">
    <property type="entry name" value="TPR-like_helical_dom_sf"/>
</dbReference>
<proteinExistence type="inferred from homology"/>
<dbReference type="SMART" id="SM00862">
    <property type="entry name" value="Trans_reg_C"/>
    <property type="match status" value="1"/>
</dbReference>
<dbReference type="SUPFAM" id="SSF46894">
    <property type="entry name" value="C-terminal effector domain of the bipartite response regulators"/>
    <property type="match status" value="1"/>
</dbReference>
<reference evidence="5 6" key="1">
    <citation type="submission" date="2022-06" db="EMBL/GenBank/DDBJ databases">
        <title>Mycolicibacterium sp. CAU 1645 isolated from seawater.</title>
        <authorList>
            <person name="Kim W."/>
        </authorList>
    </citation>
    <scope>NUCLEOTIDE SEQUENCE [LARGE SCALE GENOMIC DNA]</scope>
    <source>
        <strain evidence="5 6">CAU 1645</strain>
    </source>
</reference>
<dbReference type="SMART" id="SM01043">
    <property type="entry name" value="BTAD"/>
    <property type="match status" value="1"/>
</dbReference>
<dbReference type="InterPro" id="IPR016032">
    <property type="entry name" value="Sig_transdc_resp-reg_C-effctor"/>
</dbReference>
<gene>
    <name evidence="5" type="ORF">NM203_28890</name>
</gene>
<dbReference type="Pfam" id="PF00486">
    <property type="entry name" value="Trans_reg_C"/>
    <property type="match status" value="1"/>
</dbReference>
<dbReference type="Gene3D" id="1.10.10.10">
    <property type="entry name" value="Winged helix-like DNA-binding domain superfamily/Winged helix DNA-binding domain"/>
    <property type="match status" value="1"/>
</dbReference>
<dbReference type="PRINTS" id="PR00364">
    <property type="entry name" value="DISEASERSIST"/>
</dbReference>
<evidence type="ECO:0000313" key="6">
    <source>
        <dbReference type="Proteomes" id="UP001651690"/>
    </source>
</evidence>
<keyword evidence="2 3" id="KW-0238">DNA-binding</keyword>
<feature type="DNA-binding region" description="OmpR/PhoB-type" evidence="3">
    <location>
        <begin position="1"/>
        <end position="94"/>
    </location>
</feature>
<dbReference type="Pfam" id="PF25872">
    <property type="entry name" value="HTH_77"/>
    <property type="match status" value="1"/>
</dbReference>
<name>A0ABT1MAK8_9MYCO</name>